<dbReference type="KEGG" id="prz:GZH47_30820"/>
<protein>
    <recommendedName>
        <fullName evidence="4">HD family phosphohydrolase</fullName>
    </recommendedName>
</protein>
<dbReference type="AlphaFoldDB" id="A0A6C0P889"/>
<evidence type="ECO:0008006" key="4">
    <source>
        <dbReference type="Google" id="ProtNLM"/>
    </source>
</evidence>
<keyword evidence="1" id="KW-1133">Transmembrane helix</keyword>
<keyword evidence="1" id="KW-0812">Transmembrane</keyword>
<dbReference type="RefSeq" id="WP_162644910.1">
    <property type="nucleotide sequence ID" value="NZ_CP048286.1"/>
</dbReference>
<accession>A0A6C0P889</accession>
<keyword evidence="1" id="KW-0472">Membrane</keyword>
<evidence type="ECO:0000256" key="1">
    <source>
        <dbReference type="SAM" id="Phobius"/>
    </source>
</evidence>
<organism evidence="2 3">
    <name type="scientific">Paenibacillus rhizovicinus</name>
    <dbReference type="NCBI Taxonomy" id="2704463"/>
    <lineage>
        <taxon>Bacteria</taxon>
        <taxon>Bacillati</taxon>
        <taxon>Bacillota</taxon>
        <taxon>Bacilli</taxon>
        <taxon>Bacillales</taxon>
        <taxon>Paenibacillaceae</taxon>
        <taxon>Paenibacillus</taxon>
    </lineage>
</organism>
<evidence type="ECO:0000313" key="3">
    <source>
        <dbReference type="Proteomes" id="UP000479114"/>
    </source>
</evidence>
<name>A0A6C0P889_9BACL</name>
<sequence>MSFVIGFYFIAAPLIVIACIIGTIVYRRDRLKQPVGEPPFDYQKTEEQFIDPTTGIKQQVWYNPRTGERYYQNISDPKQGKR</sequence>
<reference evidence="2 3" key="1">
    <citation type="submission" date="2020-02" db="EMBL/GenBank/DDBJ databases">
        <title>Paenibacillus sp. nov., isolated from rhizosphere soil of tomato.</title>
        <authorList>
            <person name="Weon H.-Y."/>
            <person name="Lee S.A."/>
        </authorList>
    </citation>
    <scope>NUCLEOTIDE SEQUENCE [LARGE SCALE GENOMIC DNA]</scope>
    <source>
        <strain evidence="2 3">14171R-81</strain>
    </source>
</reference>
<dbReference type="Proteomes" id="UP000479114">
    <property type="component" value="Chromosome"/>
</dbReference>
<gene>
    <name evidence="2" type="ORF">GZH47_30820</name>
</gene>
<feature type="transmembrane region" description="Helical" evidence="1">
    <location>
        <begin position="6"/>
        <end position="26"/>
    </location>
</feature>
<keyword evidence="3" id="KW-1185">Reference proteome</keyword>
<dbReference type="EMBL" id="CP048286">
    <property type="protein sequence ID" value="QHW34758.1"/>
    <property type="molecule type" value="Genomic_DNA"/>
</dbReference>
<evidence type="ECO:0000313" key="2">
    <source>
        <dbReference type="EMBL" id="QHW34758.1"/>
    </source>
</evidence>
<proteinExistence type="predicted"/>